<dbReference type="EMBL" id="IACF01003400">
    <property type="protein sequence ID" value="LAB69016.1"/>
    <property type="molecule type" value="mRNA"/>
</dbReference>
<dbReference type="NCBIfam" id="TIGR00625">
    <property type="entry name" value="tfb2"/>
    <property type="match status" value="1"/>
</dbReference>
<keyword evidence="6 10" id="KW-0234">DNA repair</keyword>
<proteinExistence type="evidence at transcript level"/>
<name>A0A2P2I544_9CRUS</name>
<dbReference type="Gene3D" id="3.30.70.2610">
    <property type="match status" value="1"/>
</dbReference>
<evidence type="ECO:0000256" key="7">
    <source>
        <dbReference type="ARBA" id="ARBA00023242"/>
    </source>
</evidence>
<dbReference type="InterPro" id="IPR004598">
    <property type="entry name" value="TFIIH_p52/Tfb2"/>
</dbReference>
<protein>
    <recommendedName>
        <fullName evidence="9 10">General transcription factor IIH subunit 4</fullName>
    </recommendedName>
</protein>
<dbReference type="GO" id="GO:0006289">
    <property type="term" value="P:nucleotide-excision repair"/>
    <property type="evidence" value="ECO:0007669"/>
    <property type="project" value="InterPro"/>
</dbReference>
<evidence type="ECO:0000256" key="6">
    <source>
        <dbReference type="ARBA" id="ARBA00023204"/>
    </source>
</evidence>
<reference evidence="12" key="1">
    <citation type="journal article" date="2018" name="Biosci. Biotechnol. Biochem.">
        <title>Polysaccharide hydrolase of the hadal zone amphipods Hirondellea gigas.</title>
        <authorList>
            <person name="Kobayashi H."/>
            <person name="Nagahama T."/>
            <person name="Arai W."/>
            <person name="Sasagawa Y."/>
            <person name="Umeda M."/>
            <person name="Hayashi T."/>
            <person name="Nikaido I."/>
            <person name="Watanabe H."/>
            <person name="Oguri K."/>
            <person name="Kitazato H."/>
            <person name="Fujioka K."/>
            <person name="Kido Y."/>
            <person name="Takami H."/>
        </authorList>
    </citation>
    <scope>NUCLEOTIDE SEQUENCE</scope>
    <source>
        <tissue evidence="12">Whole body</tissue>
    </source>
</reference>
<evidence type="ECO:0000256" key="2">
    <source>
        <dbReference type="ARBA" id="ARBA00007132"/>
    </source>
</evidence>
<dbReference type="Pfam" id="PF03849">
    <property type="entry name" value="Tfb2"/>
    <property type="match status" value="1"/>
</dbReference>
<evidence type="ECO:0000259" key="11">
    <source>
        <dbReference type="Pfam" id="PF18307"/>
    </source>
</evidence>
<organism evidence="12">
    <name type="scientific">Hirondellea gigas</name>
    <dbReference type="NCBI Taxonomy" id="1518452"/>
    <lineage>
        <taxon>Eukaryota</taxon>
        <taxon>Metazoa</taxon>
        <taxon>Ecdysozoa</taxon>
        <taxon>Arthropoda</taxon>
        <taxon>Crustacea</taxon>
        <taxon>Multicrustacea</taxon>
        <taxon>Malacostraca</taxon>
        <taxon>Eumalacostraca</taxon>
        <taxon>Peracarida</taxon>
        <taxon>Amphipoda</taxon>
        <taxon>Amphilochidea</taxon>
        <taxon>Lysianassida</taxon>
        <taxon>Lysianassidira</taxon>
        <taxon>Lysianassoidea</taxon>
        <taxon>Lysianassidae</taxon>
        <taxon>Hirondellea</taxon>
    </lineage>
</organism>
<keyword evidence="4 10" id="KW-0805">Transcription regulation</keyword>
<dbReference type="GO" id="GO:0006366">
    <property type="term" value="P:transcription by RNA polymerase II"/>
    <property type="evidence" value="ECO:0007669"/>
    <property type="project" value="UniProtKB-ARBA"/>
</dbReference>
<evidence type="ECO:0000256" key="9">
    <source>
        <dbReference type="ARBA" id="ARBA00070130"/>
    </source>
</evidence>
<evidence type="ECO:0000256" key="4">
    <source>
        <dbReference type="ARBA" id="ARBA00023015"/>
    </source>
</evidence>
<evidence type="ECO:0000256" key="1">
    <source>
        <dbReference type="ARBA" id="ARBA00004123"/>
    </source>
</evidence>
<keyword evidence="5 10" id="KW-0804">Transcription</keyword>
<comment type="similarity">
    <text evidence="2 10">Belongs to the TFB2 family.</text>
</comment>
<feature type="domain" description="Transcription factor Tfb2 C-terminal" evidence="11">
    <location>
        <begin position="389"/>
        <end position="456"/>
    </location>
</feature>
<evidence type="ECO:0000313" key="12">
    <source>
        <dbReference type="EMBL" id="LAB69016.1"/>
    </source>
</evidence>
<evidence type="ECO:0000256" key="5">
    <source>
        <dbReference type="ARBA" id="ARBA00023163"/>
    </source>
</evidence>
<dbReference type="GO" id="GO:0005675">
    <property type="term" value="C:transcription factor TFIIH holo complex"/>
    <property type="evidence" value="ECO:0007669"/>
    <property type="project" value="TreeGrafter"/>
</dbReference>
<dbReference type="Pfam" id="PF18307">
    <property type="entry name" value="Tfb2_C"/>
    <property type="match status" value="1"/>
</dbReference>
<evidence type="ECO:0000256" key="10">
    <source>
        <dbReference type="RuleBase" id="RU364024"/>
    </source>
</evidence>
<dbReference type="AlphaFoldDB" id="A0A2P2I544"/>
<dbReference type="FunFam" id="3.30.70.2610:FF:000001">
    <property type="entry name" value="General transcription factor IIH subunit 4"/>
    <property type="match status" value="1"/>
</dbReference>
<comment type="function">
    <text evidence="10">Component of the general transcription and DNA repair factor IIH (TFIIH) core complex which is involved in general and transcription-coupled nucleotide excision repair (NER) of damaged DNA.</text>
</comment>
<evidence type="ECO:0000256" key="3">
    <source>
        <dbReference type="ARBA" id="ARBA00022763"/>
    </source>
</evidence>
<keyword evidence="7 10" id="KW-0539">Nucleus</keyword>
<dbReference type="GO" id="GO:0000439">
    <property type="term" value="C:transcription factor TFIIH core complex"/>
    <property type="evidence" value="ECO:0007669"/>
    <property type="project" value="InterPro"/>
</dbReference>
<dbReference type="InterPro" id="IPR040662">
    <property type="entry name" value="Tfb2_C"/>
</dbReference>
<dbReference type="PANTHER" id="PTHR13152">
    <property type="entry name" value="TFIIH, POLYPEPTIDE 4"/>
    <property type="match status" value="1"/>
</dbReference>
<dbReference type="GO" id="GO:0003690">
    <property type="term" value="F:double-stranded DNA binding"/>
    <property type="evidence" value="ECO:0007669"/>
    <property type="project" value="TreeGrafter"/>
</dbReference>
<evidence type="ECO:0000256" key="8">
    <source>
        <dbReference type="ARBA" id="ARBA00064576"/>
    </source>
</evidence>
<keyword evidence="3 10" id="KW-0227">DNA damage</keyword>
<dbReference type="PANTHER" id="PTHR13152:SF0">
    <property type="entry name" value="GENERAL TRANSCRIPTION FACTOR IIH SUBUNIT 4"/>
    <property type="match status" value="1"/>
</dbReference>
<dbReference type="GO" id="GO:0001671">
    <property type="term" value="F:ATPase activator activity"/>
    <property type="evidence" value="ECO:0007669"/>
    <property type="project" value="InterPro"/>
</dbReference>
<accession>A0A2P2I544</accession>
<sequence length="461" mass="52798">MTTKQLTCKNLQEYLKTLNRNTLERLFNSPAACLAVFRELPALSQHFVNRMLFVGPAVSQVLVASWIPSPEPGGNNKSVAELHKVASQVLTEMHIWKEVTDRRGNPAYILNATFAEKLKIALMGGGKPWCMSGQLSEDPHPRSPAYLDQYASERWESVLQFLVQPQDGHKAISNDAIRTLLHAKLVEHETAHRMQITSTGFQFLLLDRSSQVWYFILKYLETVSERGLSLVSCLQFLFKLSFATHGKDYSMEGMDEELQTFLQHLREFGFVFLRKRSSGRFYPTRLVLNITSGEKKSQLMEVVSGNLVLETNFRIYAYNPSQLQVALLAIFSDIECRFPNLLVSTISRQSVRKALLKGIVAEQIINYLRMHAHKQMRKFNPVVPKTLADQIQLWELERERLEYTEGVLYKDFILQQDYALLANFAKSRGVLVYADSKSRTLVVSKKGHTAVKNFWKEAQTK</sequence>
<comment type="subcellular location">
    <subcellularLocation>
        <location evidence="1 10">Nucleus</location>
    </subcellularLocation>
</comment>
<comment type="subunit">
    <text evidence="8">Component of the 7-subunit TFIIH core complex composed of XPB/ERCC3, XPD/ERCC2, GTF2H1, GTF2H2, GTF2H3, GTF2H4 and GTF2H5, which is active in NER. The core complex associates with the 3-subunit CDK-activating kinase (CAK) module composed of CCNH/cyclin H, CDK7 and MNAT1 to form the 10-subunit holoenzyme (holo-TFIIH) active in transcription. Part of TBP-based Pol II pre-initiation complex (PIC), in which Pol II core assembles with general transcription factors and other specific initiation factors including GTF2E1, GTF2E2, GTF2F1, GTF2F2, TCEA1, ERCC2, ERCC3, GTF2H2, GTF2H3, GTF2H4, GTF2H5, GTF2A1, GTF2A2, GTF2B and TBP; this large multi-subunit PIC complex mediates DNA unwinding and targets Pol II core to the transcription start site where the first phosphodiester bond forms.</text>
</comment>